<keyword evidence="7 11" id="KW-0862">Zinc</keyword>
<dbReference type="GO" id="GO:0045892">
    <property type="term" value="P:negative regulation of DNA-templated transcription"/>
    <property type="evidence" value="ECO:0007669"/>
    <property type="project" value="TreeGrafter"/>
</dbReference>
<proteinExistence type="inferred from homology"/>
<evidence type="ECO:0000256" key="3">
    <source>
        <dbReference type="ARBA" id="ARBA00011738"/>
    </source>
</evidence>
<accession>A0A0A8B8K8</accession>
<dbReference type="GO" id="GO:0005829">
    <property type="term" value="C:cytosol"/>
    <property type="evidence" value="ECO:0007669"/>
    <property type="project" value="TreeGrafter"/>
</dbReference>
<dbReference type="STRING" id="1531429.JI75_00745"/>
<feature type="binding site" evidence="11">
    <location>
        <position position="129"/>
    </location>
    <ligand>
        <name>Zn(2+)</name>
        <dbReference type="ChEBI" id="CHEBI:29105"/>
    </ligand>
</feature>
<dbReference type="InterPro" id="IPR043135">
    <property type="entry name" value="Fur_C"/>
</dbReference>
<dbReference type="Proteomes" id="UP000031121">
    <property type="component" value="Chromosome"/>
</dbReference>
<dbReference type="GO" id="GO:0003700">
    <property type="term" value="F:DNA-binding transcription factor activity"/>
    <property type="evidence" value="ECO:0007669"/>
    <property type="project" value="InterPro"/>
</dbReference>
<sequence>MERRRTYDTRQKRLVRSVLVQAPDRYFSVDEAHFSLMEAGESVGRTTVYRALEALADDGFAVKVFGPAGGESRYRLAPQASRASGQLLCLVCGRALPLDCGMLDDFAQHVQSHHGFEIDTSRTVLYGRCSDCRSRQPDSSVER</sequence>
<evidence type="ECO:0000256" key="1">
    <source>
        <dbReference type="ARBA" id="ARBA00004496"/>
    </source>
</evidence>
<keyword evidence="10" id="KW-0804">Transcription</keyword>
<keyword evidence="9" id="KW-0238">DNA-binding</keyword>
<keyword evidence="6 11" id="KW-0479">Metal-binding</keyword>
<dbReference type="GO" id="GO:0000976">
    <property type="term" value="F:transcription cis-regulatory region binding"/>
    <property type="evidence" value="ECO:0007669"/>
    <property type="project" value="TreeGrafter"/>
</dbReference>
<evidence type="ECO:0000256" key="8">
    <source>
        <dbReference type="ARBA" id="ARBA00023015"/>
    </source>
</evidence>
<dbReference type="InterPro" id="IPR036388">
    <property type="entry name" value="WH-like_DNA-bd_sf"/>
</dbReference>
<feature type="binding site" evidence="11">
    <location>
        <position position="92"/>
    </location>
    <ligand>
        <name>Zn(2+)</name>
        <dbReference type="ChEBI" id="CHEBI:29105"/>
    </ligand>
</feature>
<dbReference type="OrthoDB" id="8659436at2"/>
<keyword evidence="5" id="KW-0678">Repressor</keyword>
<evidence type="ECO:0000313" key="13">
    <source>
        <dbReference type="Proteomes" id="UP000031121"/>
    </source>
</evidence>
<evidence type="ECO:0008006" key="14">
    <source>
        <dbReference type="Google" id="ProtNLM"/>
    </source>
</evidence>
<comment type="subcellular location">
    <subcellularLocation>
        <location evidence="1">Cytoplasm</location>
    </subcellularLocation>
</comment>
<evidence type="ECO:0000256" key="10">
    <source>
        <dbReference type="ARBA" id="ARBA00023163"/>
    </source>
</evidence>
<keyword evidence="4" id="KW-0963">Cytoplasm</keyword>
<evidence type="ECO:0000256" key="5">
    <source>
        <dbReference type="ARBA" id="ARBA00022491"/>
    </source>
</evidence>
<evidence type="ECO:0000256" key="4">
    <source>
        <dbReference type="ARBA" id="ARBA00022490"/>
    </source>
</evidence>
<dbReference type="Gene3D" id="3.30.1490.190">
    <property type="match status" value="1"/>
</dbReference>
<evidence type="ECO:0000256" key="9">
    <source>
        <dbReference type="ARBA" id="ARBA00023125"/>
    </source>
</evidence>
<dbReference type="GO" id="GO:0008270">
    <property type="term" value="F:zinc ion binding"/>
    <property type="evidence" value="ECO:0007669"/>
    <property type="project" value="TreeGrafter"/>
</dbReference>
<dbReference type="KEGG" id="cbac:JI75_00745"/>
<name>A0A0A8B8K8_9ACTN</name>
<dbReference type="Pfam" id="PF01475">
    <property type="entry name" value="FUR"/>
    <property type="match status" value="1"/>
</dbReference>
<comment type="cofactor">
    <cofactor evidence="11">
        <name>Zn(2+)</name>
        <dbReference type="ChEBI" id="CHEBI:29105"/>
    </cofactor>
    <text evidence="11">Binds 1 zinc ion per subunit.</text>
</comment>
<protein>
    <recommendedName>
        <fullName evidence="14">Transcriptional repressor</fullName>
    </recommendedName>
</protein>
<comment type="similarity">
    <text evidence="2">Belongs to the Fur family.</text>
</comment>
<feature type="binding site" evidence="11">
    <location>
        <position position="89"/>
    </location>
    <ligand>
        <name>Zn(2+)</name>
        <dbReference type="ChEBI" id="CHEBI:29105"/>
    </ligand>
</feature>
<evidence type="ECO:0000313" key="12">
    <source>
        <dbReference type="EMBL" id="AJC11447.1"/>
    </source>
</evidence>
<dbReference type="CDD" id="cd07153">
    <property type="entry name" value="Fur_like"/>
    <property type="match status" value="1"/>
</dbReference>
<dbReference type="AlphaFoldDB" id="A0A0A8B8K8"/>
<organism evidence="12 13">
    <name type="scientific">Berryella intestinalis</name>
    <dbReference type="NCBI Taxonomy" id="1531429"/>
    <lineage>
        <taxon>Bacteria</taxon>
        <taxon>Bacillati</taxon>
        <taxon>Actinomycetota</taxon>
        <taxon>Coriobacteriia</taxon>
        <taxon>Eggerthellales</taxon>
        <taxon>Eggerthellaceae</taxon>
        <taxon>Berryella</taxon>
    </lineage>
</organism>
<evidence type="ECO:0000256" key="2">
    <source>
        <dbReference type="ARBA" id="ARBA00007957"/>
    </source>
</evidence>
<dbReference type="InterPro" id="IPR002481">
    <property type="entry name" value="FUR"/>
</dbReference>
<evidence type="ECO:0000256" key="7">
    <source>
        <dbReference type="ARBA" id="ARBA00022833"/>
    </source>
</evidence>
<evidence type="ECO:0000256" key="11">
    <source>
        <dbReference type="PIRSR" id="PIRSR602481-1"/>
    </source>
</evidence>
<dbReference type="SUPFAM" id="SSF46785">
    <property type="entry name" value="Winged helix' DNA-binding domain"/>
    <property type="match status" value="1"/>
</dbReference>
<keyword evidence="8" id="KW-0805">Transcription regulation</keyword>
<dbReference type="HOGENOM" id="CLU_096072_5_2_11"/>
<reference evidence="12 13" key="2">
    <citation type="journal article" date="2015" name="Genome Announc.">
        <title>Complete Genome Sequence of Coriobacteriaceae Strain 68-1-3, a Novel Mucus-Degrading Isolate from the Swine Intestinal Tract.</title>
        <authorList>
            <person name="Looft T."/>
            <person name="Bayles D.O."/>
            <person name="Alt D.P."/>
            <person name="Stanton T.B."/>
        </authorList>
    </citation>
    <scope>NUCLEOTIDE SEQUENCE [LARGE SCALE GENOMIC DNA]</scope>
    <source>
        <strain evidence="12 13">68-1-3</strain>
    </source>
</reference>
<feature type="binding site" evidence="11">
    <location>
        <position position="132"/>
    </location>
    <ligand>
        <name>Zn(2+)</name>
        <dbReference type="ChEBI" id="CHEBI:29105"/>
    </ligand>
</feature>
<dbReference type="Gene3D" id="1.10.10.10">
    <property type="entry name" value="Winged helix-like DNA-binding domain superfamily/Winged helix DNA-binding domain"/>
    <property type="match status" value="1"/>
</dbReference>
<gene>
    <name evidence="12" type="ORF">JI75_00745</name>
</gene>
<dbReference type="PANTHER" id="PTHR33202">
    <property type="entry name" value="ZINC UPTAKE REGULATION PROTEIN"/>
    <property type="match status" value="1"/>
</dbReference>
<dbReference type="InterPro" id="IPR036390">
    <property type="entry name" value="WH_DNA-bd_sf"/>
</dbReference>
<dbReference type="GO" id="GO:1900376">
    <property type="term" value="P:regulation of secondary metabolite biosynthetic process"/>
    <property type="evidence" value="ECO:0007669"/>
    <property type="project" value="TreeGrafter"/>
</dbReference>
<reference evidence="13" key="1">
    <citation type="submission" date="2014-08" db="EMBL/GenBank/DDBJ databases">
        <title>Coriobacteriaceae sp. complete genome.</title>
        <authorList>
            <person name="Looft T."/>
            <person name="Bayles D.O."/>
            <person name="Stanton T.B."/>
        </authorList>
    </citation>
    <scope>NUCLEOTIDE SEQUENCE [LARGE SCALE GENOMIC DNA]</scope>
    <source>
        <strain evidence="13">68-1-3</strain>
    </source>
</reference>
<dbReference type="EMBL" id="CP009302">
    <property type="protein sequence ID" value="AJC11447.1"/>
    <property type="molecule type" value="Genomic_DNA"/>
</dbReference>
<dbReference type="PANTHER" id="PTHR33202:SF2">
    <property type="entry name" value="FERRIC UPTAKE REGULATION PROTEIN"/>
    <property type="match status" value="1"/>
</dbReference>
<evidence type="ECO:0000256" key="6">
    <source>
        <dbReference type="ARBA" id="ARBA00022723"/>
    </source>
</evidence>
<dbReference type="RefSeq" id="WP_039688001.1">
    <property type="nucleotide sequence ID" value="NZ_CP009302.1"/>
</dbReference>
<keyword evidence="13" id="KW-1185">Reference proteome</keyword>
<comment type="subunit">
    <text evidence="3">Homodimer.</text>
</comment>